<dbReference type="Pfam" id="PF00072">
    <property type="entry name" value="Response_reg"/>
    <property type="match status" value="1"/>
</dbReference>
<evidence type="ECO:0000256" key="1">
    <source>
        <dbReference type="ARBA" id="ARBA00022553"/>
    </source>
</evidence>
<evidence type="ECO:0000256" key="2">
    <source>
        <dbReference type="ARBA" id="ARBA00023012"/>
    </source>
</evidence>
<dbReference type="PROSITE" id="PS50110">
    <property type="entry name" value="RESPONSE_REGULATORY"/>
    <property type="match status" value="1"/>
</dbReference>
<organism evidence="4">
    <name type="scientific">hydrothermal vent metagenome</name>
    <dbReference type="NCBI Taxonomy" id="652676"/>
    <lineage>
        <taxon>unclassified sequences</taxon>
        <taxon>metagenomes</taxon>
        <taxon>ecological metagenomes</taxon>
    </lineage>
</organism>
<dbReference type="EMBL" id="UOEA01000014">
    <property type="protein sequence ID" value="VAV82328.1"/>
    <property type="molecule type" value="Genomic_DNA"/>
</dbReference>
<protein>
    <recommendedName>
        <fullName evidence="3">Response regulatory domain-containing protein</fullName>
    </recommendedName>
</protein>
<dbReference type="PANTHER" id="PTHR44591">
    <property type="entry name" value="STRESS RESPONSE REGULATOR PROTEIN 1"/>
    <property type="match status" value="1"/>
</dbReference>
<dbReference type="Gene3D" id="2.40.10.220">
    <property type="entry name" value="predicted glycosyltransferase like domains"/>
    <property type="match status" value="1"/>
</dbReference>
<dbReference type="SMART" id="SM00448">
    <property type="entry name" value="REC"/>
    <property type="match status" value="1"/>
</dbReference>
<dbReference type="GO" id="GO:0035438">
    <property type="term" value="F:cyclic-di-GMP binding"/>
    <property type="evidence" value="ECO:0007669"/>
    <property type="project" value="InterPro"/>
</dbReference>
<keyword evidence="1" id="KW-0597">Phosphoprotein</keyword>
<feature type="domain" description="Response regulatory" evidence="3">
    <location>
        <begin position="8"/>
        <end position="127"/>
    </location>
</feature>
<dbReference type="Pfam" id="PF07238">
    <property type="entry name" value="PilZ"/>
    <property type="match status" value="1"/>
</dbReference>
<evidence type="ECO:0000313" key="4">
    <source>
        <dbReference type="EMBL" id="VAV82328.1"/>
    </source>
</evidence>
<dbReference type="GO" id="GO:0000160">
    <property type="term" value="P:phosphorelay signal transduction system"/>
    <property type="evidence" value="ECO:0007669"/>
    <property type="project" value="UniProtKB-KW"/>
</dbReference>
<name>A0A3B0R389_9ZZZZ</name>
<reference evidence="4" key="1">
    <citation type="submission" date="2018-06" db="EMBL/GenBank/DDBJ databases">
        <authorList>
            <person name="Zhirakovskaya E."/>
        </authorList>
    </citation>
    <scope>NUCLEOTIDE SEQUENCE</scope>
</reference>
<dbReference type="InterPro" id="IPR009875">
    <property type="entry name" value="PilZ_domain"/>
</dbReference>
<dbReference type="InterPro" id="IPR001789">
    <property type="entry name" value="Sig_transdc_resp-reg_receiver"/>
</dbReference>
<sequence>MITKDRKNILLADDTAFFRNKLSAILREVGHEVRFAANGAEAIEDLKASPGNTDLLILDLQMPEVDGFGVVEWMFKNDLLDKVPVLIVTGAYGNKEVLKKLSSFEITDVMTKAFTPEQVVCRVNKILFEAKTDIRKEERLPVSIPVDFVQDAAGNTQTGFILNITARGLFLHSRMKLEQDSILKMRFSLPGVVNLIEAVGVVRWGSGAANTSGLFQGNGVIFTEITEDDQELIRGFVKKEQAKGISKEDKTTA</sequence>
<dbReference type="SUPFAM" id="SSF52172">
    <property type="entry name" value="CheY-like"/>
    <property type="match status" value="1"/>
</dbReference>
<evidence type="ECO:0000259" key="3">
    <source>
        <dbReference type="PROSITE" id="PS50110"/>
    </source>
</evidence>
<keyword evidence="2" id="KW-0902">Two-component regulatory system</keyword>
<proteinExistence type="predicted"/>
<dbReference type="PANTHER" id="PTHR44591:SF14">
    <property type="entry name" value="PROTEIN PILG"/>
    <property type="match status" value="1"/>
</dbReference>
<dbReference type="Gene3D" id="3.40.50.2300">
    <property type="match status" value="1"/>
</dbReference>
<dbReference type="InterPro" id="IPR050595">
    <property type="entry name" value="Bact_response_regulator"/>
</dbReference>
<dbReference type="AlphaFoldDB" id="A0A3B0R389"/>
<gene>
    <name evidence="4" type="ORF">MNBD_DELTA01-41</name>
</gene>
<dbReference type="InterPro" id="IPR011006">
    <property type="entry name" value="CheY-like_superfamily"/>
</dbReference>
<accession>A0A3B0R389</accession>